<dbReference type="GO" id="GO:0000922">
    <property type="term" value="C:spindle pole"/>
    <property type="evidence" value="ECO:0007669"/>
    <property type="project" value="Ensembl"/>
</dbReference>
<dbReference type="GO" id="GO:0043014">
    <property type="term" value="F:alpha-tubulin binding"/>
    <property type="evidence" value="ECO:0000318"/>
    <property type="project" value="GO_Central"/>
</dbReference>
<keyword evidence="4" id="KW-0282">Flagellum</keyword>
<dbReference type="HOGENOM" id="CLU_018366_0_0_1"/>
<keyword evidence="3" id="KW-0677">Repeat</keyword>
<feature type="domain" description="DM10" evidence="10">
    <location>
        <begin position="93"/>
        <end position="198"/>
    </location>
</feature>
<keyword evidence="2" id="KW-0963">Cytoplasm</keyword>
<evidence type="ECO:0000256" key="6">
    <source>
        <dbReference type="ARBA" id="ARBA00023212"/>
    </source>
</evidence>
<dbReference type="GO" id="GO:0005813">
    <property type="term" value="C:centrosome"/>
    <property type="evidence" value="ECO:0007669"/>
    <property type="project" value="Ensembl"/>
</dbReference>
<dbReference type="GO" id="GO:0005509">
    <property type="term" value="F:calcium ion binding"/>
    <property type="evidence" value="ECO:0007669"/>
    <property type="project" value="InterPro"/>
</dbReference>
<reference evidence="11" key="2">
    <citation type="submission" date="2025-08" db="UniProtKB">
        <authorList>
            <consortium name="Ensembl"/>
        </authorList>
    </citation>
    <scope>IDENTIFICATION</scope>
</reference>
<dbReference type="GO" id="GO:0060285">
    <property type="term" value="P:cilium-dependent cell motility"/>
    <property type="evidence" value="ECO:0000318"/>
    <property type="project" value="GO_Central"/>
</dbReference>
<dbReference type="SMART" id="SM00676">
    <property type="entry name" value="DM10"/>
    <property type="match status" value="3"/>
</dbReference>
<reference evidence="11 12" key="1">
    <citation type="journal article" date="2007" name="Nature">
        <title>Genome of the marsupial Monodelphis domestica reveals innovation in non-coding sequences.</title>
        <authorList>
            <person name="Mikkelsen T.S."/>
            <person name="Wakefield M.J."/>
            <person name="Aken B."/>
            <person name="Amemiya C.T."/>
            <person name="Chang J.L."/>
            <person name="Duke S."/>
            <person name="Garber M."/>
            <person name="Gentles A.J."/>
            <person name="Goodstadt L."/>
            <person name="Heger A."/>
            <person name="Jurka J."/>
            <person name="Kamal M."/>
            <person name="Mauceli E."/>
            <person name="Searle S.M."/>
            <person name="Sharpe T."/>
            <person name="Baker M.L."/>
            <person name="Batzer M.A."/>
            <person name="Benos P.V."/>
            <person name="Belov K."/>
            <person name="Clamp M."/>
            <person name="Cook A."/>
            <person name="Cuff J."/>
            <person name="Das R."/>
            <person name="Davidow L."/>
            <person name="Deakin J.E."/>
            <person name="Fazzari M.J."/>
            <person name="Glass J.L."/>
            <person name="Grabherr M."/>
            <person name="Greally J.M."/>
            <person name="Gu W."/>
            <person name="Hore T.A."/>
            <person name="Huttley G.A."/>
            <person name="Kleber M."/>
            <person name="Jirtle R.L."/>
            <person name="Koina E."/>
            <person name="Lee J.T."/>
            <person name="Mahony S."/>
            <person name="Marra M.A."/>
            <person name="Miller R.D."/>
            <person name="Nicholls R.D."/>
            <person name="Oda M."/>
            <person name="Papenfuss A.T."/>
            <person name="Parra Z.E."/>
            <person name="Pollock D.D."/>
            <person name="Ray D.A."/>
            <person name="Schein J.E."/>
            <person name="Speed T.P."/>
            <person name="Thompson K."/>
            <person name="VandeBerg J.L."/>
            <person name="Wade C.M."/>
            <person name="Walker J.A."/>
            <person name="Waters P.D."/>
            <person name="Webber C."/>
            <person name="Weidman J.R."/>
            <person name="Xie X."/>
            <person name="Zody M.C."/>
            <person name="Baldwin J."/>
            <person name="Abdouelleil A."/>
            <person name="Abdulkadir J."/>
            <person name="Abebe A."/>
            <person name="Abera B."/>
            <person name="Abreu J."/>
            <person name="Acer S.C."/>
            <person name="Aftuck L."/>
            <person name="Alexander A."/>
            <person name="An P."/>
            <person name="Anderson E."/>
            <person name="Anderson S."/>
            <person name="Arachi H."/>
            <person name="Azer M."/>
            <person name="Bachantsang P."/>
            <person name="Barry A."/>
            <person name="Bayul T."/>
            <person name="Berlin A."/>
            <person name="Bessette D."/>
            <person name="Bloom T."/>
            <person name="Bloom T."/>
            <person name="Boguslavskiy L."/>
            <person name="Bonnet C."/>
            <person name="Boukhgalter B."/>
            <person name="Bourzgui I."/>
            <person name="Brown A."/>
            <person name="Cahill P."/>
            <person name="Channer S."/>
            <person name="Cheshatsang Y."/>
            <person name="Chuda L."/>
            <person name="Citroen M."/>
            <person name="Collymore A."/>
            <person name="Cooke P."/>
            <person name="Costello M."/>
            <person name="D'Aco K."/>
            <person name="Daza R."/>
            <person name="De Haan G."/>
            <person name="DeGray S."/>
            <person name="DeMaso C."/>
            <person name="Dhargay N."/>
            <person name="Dooley K."/>
            <person name="Dooley E."/>
            <person name="Doricent M."/>
            <person name="Dorje P."/>
            <person name="Dorjee K."/>
            <person name="Dupes A."/>
            <person name="Elong R."/>
            <person name="Falk J."/>
            <person name="Farina A."/>
            <person name="Faro S."/>
            <person name="Ferguson D."/>
            <person name="Fisher S."/>
            <person name="Foley C.D."/>
            <person name="Franke A."/>
            <person name="Friedrich D."/>
            <person name="Gadbois L."/>
            <person name="Gearin G."/>
            <person name="Gearin C.R."/>
            <person name="Giannoukos G."/>
            <person name="Goode T."/>
            <person name="Graham J."/>
            <person name="Grandbois E."/>
            <person name="Grewal S."/>
            <person name="Gyaltsen K."/>
            <person name="Hafez N."/>
            <person name="Hagos B."/>
            <person name="Hall J."/>
            <person name="Henson C."/>
            <person name="Hollinger A."/>
            <person name="Honan T."/>
            <person name="Huard M.D."/>
            <person name="Hughes L."/>
            <person name="Hurhula B."/>
            <person name="Husby M.E."/>
            <person name="Kamat A."/>
            <person name="Kanga B."/>
            <person name="Kashin S."/>
            <person name="Khazanovich D."/>
            <person name="Kisner P."/>
            <person name="Lance K."/>
            <person name="Lara M."/>
            <person name="Lee W."/>
            <person name="Lennon N."/>
            <person name="Letendre F."/>
            <person name="LeVine R."/>
            <person name="Lipovsky A."/>
            <person name="Liu X."/>
            <person name="Liu J."/>
            <person name="Liu S."/>
            <person name="Lokyitsang T."/>
            <person name="Lokyitsang Y."/>
            <person name="Lubonja R."/>
            <person name="Lui A."/>
            <person name="MacDonald P."/>
            <person name="Magnisalis V."/>
            <person name="Maru K."/>
            <person name="Matthews C."/>
            <person name="McCusker W."/>
            <person name="McDonough S."/>
            <person name="Mehta T."/>
            <person name="Meldrim J."/>
            <person name="Meneus L."/>
            <person name="Mihai O."/>
            <person name="Mihalev A."/>
            <person name="Mihova T."/>
            <person name="Mittelman R."/>
            <person name="Mlenga V."/>
            <person name="Montmayeur A."/>
            <person name="Mulrain L."/>
            <person name="Navidi A."/>
            <person name="Naylor J."/>
            <person name="Negash T."/>
            <person name="Nguyen T."/>
            <person name="Nguyen N."/>
            <person name="Nicol R."/>
            <person name="Norbu C."/>
            <person name="Norbu N."/>
            <person name="Novod N."/>
            <person name="O'Neill B."/>
            <person name="Osman S."/>
            <person name="Markiewicz E."/>
            <person name="Oyono O.L."/>
            <person name="Patti C."/>
            <person name="Phunkhang P."/>
            <person name="Pierre F."/>
            <person name="Priest M."/>
            <person name="Raghuraman S."/>
            <person name="Rege F."/>
            <person name="Reyes R."/>
            <person name="Rise C."/>
            <person name="Rogov P."/>
            <person name="Ross K."/>
            <person name="Ryan E."/>
            <person name="Settipalli S."/>
            <person name="Shea T."/>
            <person name="Sherpa N."/>
            <person name="Shi L."/>
            <person name="Shih D."/>
            <person name="Sparrow T."/>
            <person name="Spaulding J."/>
            <person name="Stalker J."/>
            <person name="Stange-Thomann N."/>
            <person name="Stavropoulos S."/>
            <person name="Stone C."/>
            <person name="Strader C."/>
            <person name="Tesfaye S."/>
            <person name="Thomson T."/>
            <person name="Thoulutsang Y."/>
            <person name="Thoulutsang D."/>
            <person name="Topham K."/>
            <person name="Topping I."/>
            <person name="Tsamla T."/>
            <person name="Vassiliev H."/>
            <person name="Vo A."/>
            <person name="Wangchuk T."/>
            <person name="Wangdi T."/>
            <person name="Weiand M."/>
            <person name="Wilkinson J."/>
            <person name="Wilson A."/>
            <person name="Yadav S."/>
            <person name="Young G."/>
            <person name="Yu Q."/>
            <person name="Zembek L."/>
            <person name="Zhong D."/>
            <person name="Zimmer A."/>
            <person name="Zwirko Z."/>
            <person name="Jaffe D.B."/>
            <person name="Alvarez P."/>
            <person name="Brockman W."/>
            <person name="Butler J."/>
            <person name="Chin C."/>
            <person name="Gnerre S."/>
            <person name="MacCallum I."/>
            <person name="Graves J.A."/>
            <person name="Ponting C.P."/>
            <person name="Breen M."/>
            <person name="Samollow P.B."/>
            <person name="Lander E.S."/>
            <person name="Lindblad-Toh K."/>
        </authorList>
    </citation>
    <scope>NUCLEOTIDE SEQUENCE [LARGE SCALE GENOMIC DNA]</scope>
</reference>
<dbReference type="GO" id="GO:0072686">
    <property type="term" value="C:mitotic spindle"/>
    <property type="evidence" value="ECO:0000318"/>
    <property type="project" value="GO_Central"/>
</dbReference>
<reference evidence="11" key="3">
    <citation type="submission" date="2025-09" db="UniProtKB">
        <authorList>
            <consortium name="Ensembl"/>
        </authorList>
    </citation>
    <scope>IDENTIFICATION</scope>
</reference>
<evidence type="ECO:0000313" key="12">
    <source>
        <dbReference type="Proteomes" id="UP000002280"/>
    </source>
</evidence>
<dbReference type="GO" id="GO:0000281">
    <property type="term" value="P:mitotic cytokinesis"/>
    <property type="evidence" value="ECO:0000318"/>
    <property type="project" value="GO_Central"/>
</dbReference>
<dbReference type="Gene3D" id="2.30.29.170">
    <property type="match status" value="3"/>
</dbReference>
<proteinExistence type="predicted"/>
<dbReference type="CTD" id="114327"/>
<dbReference type="FunFam" id="2.30.29.170:FF:000001">
    <property type="entry name" value="EF-hand domain containing 1"/>
    <property type="match status" value="1"/>
</dbReference>
<keyword evidence="12" id="KW-1185">Reference proteome</keyword>
<evidence type="ECO:0000259" key="10">
    <source>
        <dbReference type="PROSITE" id="PS51336"/>
    </source>
</evidence>
<feature type="region of interest" description="Disordered" evidence="8">
    <location>
        <begin position="538"/>
        <end position="564"/>
    </location>
</feature>
<feature type="domain" description="DM10" evidence="10">
    <location>
        <begin position="416"/>
        <end position="520"/>
    </location>
</feature>
<feature type="compositionally biased region" description="Basic and acidic residues" evidence="8">
    <location>
        <begin position="552"/>
        <end position="564"/>
    </location>
</feature>
<dbReference type="STRING" id="13616.ENSMODP00000023470"/>
<dbReference type="OrthoDB" id="10255210at2759"/>
<evidence type="ECO:0000256" key="8">
    <source>
        <dbReference type="SAM" id="MobiDB-lite"/>
    </source>
</evidence>
<keyword evidence="6" id="KW-0206">Cytoskeleton</keyword>
<dbReference type="InterPro" id="IPR006602">
    <property type="entry name" value="DM10_dom"/>
</dbReference>
<keyword evidence="7" id="KW-0966">Cell projection</keyword>
<evidence type="ECO:0000313" key="11">
    <source>
        <dbReference type="Ensembl" id="ENSMODP00000023470.3"/>
    </source>
</evidence>
<dbReference type="GO" id="GO:0005930">
    <property type="term" value="C:axoneme"/>
    <property type="evidence" value="ECO:0000318"/>
    <property type="project" value="GO_Central"/>
</dbReference>
<dbReference type="Proteomes" id="UP000002280">
    <property type="component" value="Chromosome 2"/>
</dbReference>
<feature type="domain" description="EF-hand" evidence="9">
    <location>
        <begin position="585"/>
        <end position="620"/>
    </location>
</feature>
<dbReference type="GO" id="GO:0005879">
    <property type="term" value="C:axonemal microtubule"/>
    <property type="evidence" value="ECO:0007669"/>
    <property type="project" value="Ensembl"/>
</dbReference>
<dbReference type="OMA" id="SCGEEMM"/>
<evidence type="ECO:0000256" key="5">
    <source>
        <dbReference type="ARBA" id="ARBA00023069"/>
    </source>
</evidence>
<name>F6YYR9_MONDO</name>
<dbReference type="FunFam" id="2.30.29.170:FF:000002">
    <property type="entry name" value="EF-hand domain (C-terminal) containing 1"/>
    <property type="match status" value="1"/>
</dbReference>
<evidence type="ECO:0000256" key="7">
    <source>
        <dbReference type="ARBA" id="ARBA00023273"/>
    </source>
</evidence>
<dbReference type="FunFam" id="2.30.29.170:FF:000003">
    <property type="entry name" value="EF-hand domain (C-terminal) containing 1"/>
    <property type="match status" value="1"/>
</dbReference>
<feature type="compositionally biased region" description="Polar residues" evidence="8">
    <location>
        <begin position="538"/>
        <end position="547"/>
    </location>
</feature>
<protein>
    <submittedName>
        <fullName evidence="11">EF-hand domain containing 1</fullName>
    </submittedName>
</protein>
<dbReference type="Pfam" id="PF06565">
    <property type="entry name" value="DM10_dom"/>
    <property type="match status" value="3"/>
</dbReference>
<dbReference type="Bgee" id="ENSMODG00000018819">
    <property type="expression patterns" value="Expressed in spermatocyte and 13 other cell types or tissues"/>
</dbReference>
<evidence type="ECO:0000259" key="9">
    <source>
        <dbReference type="PROSITE" id="PS50222"/>
    </source>
</evidence>
<organism evidence="11 12">
    <name type="scientific">Monodelphis domestica</name>
    <name type="common">Gray short-tailed opossum</name>
    <dbReference type="NCBI Taxonomy" id="13616"/>
    <lineage>
        <taxon>Eukaryota</taxon>
        <taxon>Metazoa</taxon>
        <taxon>Chordata</taxon>
        <taxon>Craniata</taxon>
        <taxon>Vertebrata</taxon>
        <taxon>Euteleostomi</taxon>
        <taxon>Mammalia</taxon>
        <taxon>Metatheria</taxon>
        <taxon>Didelphimorphia</taxon>
        <taxon>Didelphidae</taxon>
        <taxon>Monodelphis</taxon>
    </lineage>
</organism>
<dbReference type="GO" id="GO:0007052">
    <property type="term" value="P:mitotic spindle organization"/>
    <property type="evidence" value="ECO:0000318"/>
    <property type="project" value="GO_Central"/>
</dbReference>
<dbReference type="GO" id="GO:0021795">
    <property type="term" value="P:cerebral cortex cell migration"/>
    <property type="evidence" value="ECO:0007669"/>
    <property type="project" value="Ensembl"/>
</dbReference>
<dbReference type="PANTHER" id="PTHR12086">
    <property type="entry name" value="EF-HAND DOMAIN C-TERMINAL CONTAINING PROTEIN"/>
    <property type="match status" value="1"/>
</dbReference>
<dbReference type="SUPFAM" id="SSF47473">
    <property type="entry name" value="EF-hand"/>
    <property type="match status" value="1"/>
</dbReference>
<dbReference type="KEGG" id="mdo:100016656"/>
<evidence type="ECO:0000256" key="1">
    <source>
        <dbReference type="ARBA" id="ARBA00004611"/>
    </source>
</evidence>
<sequence>MVSKPVHGLPLLPGFTFVDPTKTAFPRNQTLSFKNGYACSRVPAVGLGKEPIHVNQLSQTDLDELANKIPTLTYEEPRQTPLADFIPAHVAFDKKVLKFNAYFKEMVPLSNVEDYRIRKVVIYYYLEDDSMSVMEPVVENSGIPQGKFIKRQRLPKNERGDHYHWKDLNRGINLSIYGKTFRLVDCDPFTKVFLESQGIELNPPETMAIDPYTELRRKPIRMFITPSDFDQFKQFLTFDKKVLRFYSIWDDTDSMFGESRTYIIHYYLADDTVEVREVHERNDGRDPFPVLLKRQRLPKVLKDNSKHFPRCVLEVSDADVKEWFTAKDFAVGQTVSMLGRTFFIYDCDKFTRDFYQDKFGFPEFPVIDVSKKPPPVIKQELPPYNGFGFIEDSAQNCFALIPKTPRKDVIKMLIDDHKVLRYTASLESPIPEDKGRRFIISYFLATDMVTIFEPPVRNSGFFGGKYLTKTKIAKPGSCVDNPSYYGPGDFYIGALIEVFGHRFIIQDADEYVLKYLECHADDYPQETILSLKKHFSRQGPSMTQEPASGQAEDTKDKEDKDKENKDEMEMLIKQIQERLKGSNFLIEGPIREAFEILDKERTGFVDKEKFFGICKTFNLPVDDCLINQLIRMCTHGEGRIKYYDFVRALSQ</sequence>
<evidence type="ECO:0000256" key="3">
    <source>
        <dbReference type="ARBA" id="ARBA00022737"/>
    </source>
</evidence>
<dbReference type="PROSITE" id="PS51336">
    <property type="entry name" value="DM10"/>
    <property type="match status" value="3"/>
</dbReference>
<evidence type="ECO:0000256" key="4">
    <source>
        <dbReference type="ARBA" id="ARBA00022846"/>
    </source>
</evidence>
<gene>
    <name evidence="11" type="primary">EFHC1</name>
</gene>
<keyword evidence="5" id="KW-0969">Cilium</keyword>
<accession>F6YYR9</accession>
<dbReference type="FunCoup" id="F6YYR9">
    <property type="interactions" value="86"/>
</dbReference>
<dbReference type="InterPro" id="IPR011992">
    <property type="entry name" value="EF-hand-dom_pair"/>
</dbReference>
<dbReference type="GeneID" id="100016656"/>
<dbReference type="Ensembl" id="ENSMODT00000023886.4">
    <property type="protein sequence ID" value="ENSMODP00000023470.3"/>
    <property type="gene ID" value="ENSMODG00000018819.4"/>
</dbReference>
<feature type="domain" description="DM10" evidence="10">
    <location>
        <begin position="239"/>
        <end position="359"/>
    </location>
</feature>
<dbReference type="AlphaFoldDB" id="F6YYR9"/>
<dbReference type="eggNOG" id="KOG0043">
    <property type="taxonomic scope" value="Eukaryota"/>
</dbReference>
<dbReference type="InParanoid" id="F6YYR9"/>
<dbReference type="GO" id="GO:0051302">
    <property type="term" value="P:regulation of cell division"/>
    <property type="evidence" value="ECO:0007669"/>
    <property type="project" value="Ensembl"/>
</dbReference>
<dbReference type="InterPro" id="IPR002048">
    <property type="entry name" value="EF_hand_dom"/>
</dbReference>
<comment type="subcellular location">
    <subcellularLocation>
        <location evidence="1">Cytoplasm</location>
        <location evidence="1">Cytoskeleton</location>
        <location evidence="1">Flagellum axoneme</location>
    </subcellularLocation>
</comment>
<dbReference type="PANTHER" id="PTHR12086:SF9">
    <property type="entry name" value="EF-HAND DOMAIN-CONTAINING PROTEIN 1"/>
    <property type="match status" value="1"/>
</dbReference>
<dbReference type="Gene3D" id="1.10.238.10">
    <property type="entry name" value="EF-hand"/>
    <property type="match status" value="1"/>
</dbReference>
<dbReference type="PROSITE" id="PS50222">
    <property type="entry name" value="EF_HAND_2"/>
    <property type="match status" value="1"/>
</dbReference>
<dbReference type="GeneTree" id="ENSGT00530000063528"/>
<dbReference type="InterPro" id="IPR040193">
    <property type="entry name" value="EFHC1/EFHC2/EFHB"/>
</dbReference>
<evidence type="ECO:0000256" key="2">
    <source>
        <dbReference type="ARBA" id="ARBA00022490"/>
    </source>
</evidence>